<gene>
    <name evidence="12" type="ORF">BCV72DRAFT_248245</name>
</gene>
<dbReference type="PANTHER" id="PTHR15735">
    <property type="entry name" value="FCH AND DOUBLE SH3 DOMAINS PROTEIN"/>
    <property type="match status" value="1"/>
</dbReference>
<feature type="compositionally biased region" description="Low complexity" evidence="10">
    <location>
        <begin position="55"/>
        <end position="69"/>
    </location>
</feature>
<evidence type="ECO:0000256" key="3">
    <source>
        <dbReference type="ARBA" id="ARBA00022443"/>
    </source>
</evidence>
<proteinExistence type="inferred from homology"/>
<evidence type="ECO:0000256" key="6">
    <source>
        <dbReference type="ARBA" id="ARBA00022989"/>
    </source>
</evidence>
<evidence type="ECO:0000256" key="5">
    <source>
        <dbReference type="ARBA" id="ARBA00022692"/>
    </source>
</evidence>
<feature type="domain" description="SH3" evidence="11">
    <location>
        <begin position="92"/>
        <end position="149"/>
    </location>
</feature>
<name>A0A1X0RBP7_RHIZD</name>
<evidence type="ECO:0000256" key="8">
    <source>
        <dbReference type="ARBA" id="ARBA00023136"/>
    </source>
</evidence>
<dbReference type="SMART" id="SM00326">
    <property type="entry name" value="SH3"/>
    <property type="match status" value="1"/>
</dbReference>
<dbReference type="VEuPathDB" id="FungiDB:BCV72DRAFT_248245"/>
<evidence type="ECO:0000256" key="1">
    <source>
        <dbReference type="ARBA" id="ARBA00004651"/>
    </source>
</evidence>
<sequence length="149" mass="16393">MIFGSDPESYIGQYGPSHYGNSVGIQHHRQQQPQQQQAYEMTGEKTILSDPPVQTATTPTTAPATTTTTQEPNTALSASNQVTEMSQPSPIEYREKVKALHAYQANPDDPNELSFAKGEVLEIVDRNGNWWQARKTDGTVGIIPSNYVS</sequence>
<evidence type="ECO:0000259" key="11">
    <source>
        <dbReference type="PROSITE" id="PS50002"/>
    </source>
</evidence>
<evidence type="ECO:0000256" key="9">
    <source>
        <dbReference type="PROSITE-ProRule" id="PRU00192"/>
    </source>
</evidence>
<organism evidence="12">
    <name type="scientific">Rhizopus microsporus var. microsporus</name>
    <dbReference type="NCBI Taxonomy" id="86635"/>
    <lineage>
        <taxon>Eukaryota</taxon>
        <taxon>Fungi</taxon>
        <taxon>Fungi incertae sedis</taxon>
        <taxon>Mucoromycota</taxon>
        <taxon>Mucoromycotina</taxon>
        <taxon>Mucoromycetes</taxon>
        <taxon>Mucorales</taxon>
        <taxon>Mucorineae</taxon>
        <taxon>Rhizopodaceae</taxon>
        <taxon>Rhizopus</taxon>
    </lineage>
</organism>
<dbReference type="GO" id="GO:0030833">
    <property type="term" value="P:regulation of actin filament polymerization"/>
    <property type="evidence" value="ECO:0007669"/>
    <property type="project" value="TreeGrafter"/>
</dbReference>
<evidence type="ECO:0000256" key="4">
    <source>
        <dbReference type="ARBA" id="ARBA00022475"/>
    </source>
</evidence>
<dbReference type="EMBL" id="KV921877">
    <property type="protein sequence ID" value="ORE09341.1"/>
    <property type="molecule type" value="Genomic_DNA"/>
</dbReference>
<evidence type="ECO:0000256" key="7">
    <source>
        <dbReference type="ARBA" id="ARBA00023016"/>
    </source>
</evidence>
<dbReference type="InterPro" id="IPR001452">
    <property type="entry name" value="SH3_domain"/>
</dbReference>
<keyword evidence="3 9" id="KW-0728">SH3 domain</keyword>
<feature type="compositionally biased region" description="Polar residues" evidence="10">
    <location>
        <begin position="70"/>
        <end position="88"/>
    </location>
</feature>
<dbReference type="OrthoDB" id="5983572at2759"/>
<dbReference type="Gene3D" id="2.30.30.40">
    <property type="entry name" value="SH3 Domains"/>
    <property type="match status" value="1"/>
</dbReference>
<dbReference type="Proteomes" id="UP000242414">
    <property type="component" value="Unassembled WGS sequence"/>
</dbReference>
<evidence type="ECO:0000313" key="12">
    <source>
        <dbReference type="EMBL" id="ORE09341.1"/>
    </source>
</evidence>
<comment type="similarity">
    <text evidence="2">Belongs to the SHO1 family.</text>
</comment>
<dbReference type="GO" id="GO:0005886">
    <property type="term" value="C:plasma membrane"/>
    <property type="evidence" value="ECO:0007669"/>
    <property type="project" value="UniProtKB-SubCell"/>
</dbReference>
<reference evidence="12" key="1">
    <citation type="journal article" date="2016" name="Proc. Natl. Acad. Sci. U.S.A.">
        <title>Lipid metabolic changes in an early divergent fungus govern the establishment of a mutualistic symbiosis with endobacteria.</title>
        <authorList>
            <person name="Lastovetsky O.A."/>
            <person name="Gaspar M.L."/>
            <person name="Mondo S.J."/>
            <person name="LaButti K.M."/>
            <person name="Sandor L."/>
            <person name="Grigoriev I.V."/>
            <person name="Henry S.A."/>
            <person name="Pawlowska T.E."/>
        </authorList>
    </citation>
    <scope>NUCLEOTIDE SEQUENCE [LARGE SCALE GENOMIC DNA]</scope>
    <source>
        <strain evidence="12">ATCC 52814</strain>
    </source>
</reference>
<dbReference type="CDD" id="cd11855">
    <property type="entry name" value="SH3_Sho1p"/>
    <property type="match status" value="1"/>
</dbReference>
<evidence type="ECO:0000256" key="10">
    <source>
        <dbReference type="SAM" id="MobiDB-lite"/>
    </source>
</evidence>
<keyword evidence="5" id="KW-0812">Transmembrane</keyword>
<dbReference type="PRINTS" id="PR00452">
    <property type="entry name" value="SH3DOMAIN"/>
</dbReference>
<keyword evidence="8" id="KW-0472">Membrane</keyword>
<dbReference type="Pfam" id="PF00018">
    <property type="entry name" value="SH3_1"/>
    <property type="match status" value="1"/>
</dbReference>
<keyword evidence="6" id="KW-1133">Transmembrane helix</keyword>
<evidence type="ECO:0000256" key="2">
    <source>
        <dbReference type="ARBA" id="ARBA00009739"/>
    </source>
</evidence>
<feature type="region of interest" description="Disordered" evidence="10">
    <location>
        <begin position="1"/>
        <end position="88"/>
    </location>
</feature>
<dbReference type="AlphaFoldDB" id="A0A1X0RBP7"/>
<keyword evidence="4" id="KW-1003">Cell membrane</keyword>
<comment type="subcellular location">
    <subcellularLocation>
        <location evidence="1">Cell membrane</location>
        <topology evidence="1">Multi-pass membrane protein</topology>
    </subcellularLocation>
</comment>
<dbReference type="InterPro" id="IPR036028">
    <property type="entry name" value="SH3-like_dom_sf"/>
</dbReference>
<dbReference type="PROSITE" id="PS50002">
    <property type="entry name" value="SH3"/>
    <property type="match status" value="1"/>
</dbReference>
<keyword evidence="7" id="KW-0346">Stress response</keyword>
<dbReference type="InterPro" id="IPR035522">
    <property type="entry name" value="Sho1_SH3"/>
</dbReference>
<protein>
    <recommendedName>
        <fullName evidence="11">SH3 domain-containing protein</fullName>
    </recommendedName>
</protein>
<accession>A0A1X0RBP7</accession>
<dbReference type="PANTHER" id="PTHR15735:SF20">
    <property type="entry name" value="HIGH OSMOLARITY SIGNALING PROTEIN SHO1"/>
    <property type="match status" value="1"/>
</dbReference>
<dbReference type="SUPFAM" id="SSF50044">
    <property type="entry name" value="SH3-domain"/>
    <property type="match status" value="1"/>
</dbReference>